<sequence>MDIERHRYAITDPQGTPLATMTIGQAIDRAAGLPERYCTGRICVELEYESTSFGTTTRVRKFPLDATWFPVDDASFKMRVGDFSLPPELCCRGIGTLCWSKIHETLPRPPRDALILTGALSSKDAKLTGMIRGTMQTIDNLRRRNDFWLRMLAPGTQVLQSDRNGDGSFSGRFVDPARHANDPKKAIATKI</sequence>
<accession>A0A6J5EGG2</accession>
<evidence type="ECO:0000313" key="2">
    <source>
        <dbReference type="Proteomes" id="UP000494330"/>
    </source>
</evidence>
<dbReference type="EMBL" id="CABVQD010000022">
    <property type="protein sequence ID" value="VWC11521.1"/>
    <property type="molecule type" value="Genomic_DNA"/>
</dbReference>
<dbReference type="AlphaFoldDB" id="A0A6J5EGG2"/>
<keyword evidence="2" id="KW-1185">Reference proteome</keyword>
<evidence type="ECO:0000313" key="1">
    <source>
        <dbReference type="EMBL" id="VWC11521.1"/>
    </source>
</evidence>
<protein>
    <submittedName>
        <fullName evidence="1">Uncharacterized protein</fullName>
    </submittedName>
</protein>
<dbReference type="Proteomes" id="UP000494330">
    <property type="component" value="Unassembled WGS sequence"/>
</dbReference>
<organism evidence="1 2">
    <name type="scientific">Burkholderia paludis</name>
    <dbReference type="NCBI Taxonomy" id="1506587"/>
    <lineage>
        <taxon>Bacteria</taxon>
        <taxon>Pseudomonadati</taxon>
        <taxon>Pseudomonadota</taxon>
        <taxon>Betaproteobacteria</taxon>
        <taxon>Burkholderiales</taxon>
        <taxon>Burkholderiaceae</taxon>
        <taxon>Burkholderia</taxon>
        <taxon>Burkholderia cepacia complex</taxon>
    </lineage>
</organism>
<name>A0A6J5EGG2_9BURK</name>
<reference evidence="1 2" key="1">
    <citation type="submission" date="2019-09" db="EMBL/GenBank/DDBJ databases">
        <authorList>
            <person name="Depoorter E."/>
        </authorList>
    </citation>
    <scope>NUCLEOTIDE SEQUENCE [LARGE SCALE GENOMIC DNA]</scope>
    <source>
        <strain evidence="1">LMG 30113</strain>
    </source>
</reference>
<proteinExistence type="predicted"/>
<gene>
    <name evidence="1" type="ORF">BPA30113_05248</name>
</gene>